<feature type="non-terminal residue" evidence="1">
    <location>
        <position position="1"/>
    </location>
</feature>
<dbReference type="AlphaFoldDB" id="A0A699QDK0"/>
<sequence>PDSPDMCKDDIQNEQNDVDSDDERVTLVNLVANLKLDVDENKKTQKQLKKTKQAEFEKYKAFNNRIVDYDKLERKLNEALGQLAHKDTIIREGLKTKAYELSVVKEKHDELMKQSLLTKSHYEGQVKQKSKVITGLKLREEHDIEKMLSMEKQLKFLNEVIYKRSQSIQTIHMMAPKVPTYNGRPTFANPRYLKQAQSKIPCLYAFPSDQSTHANRLISDGEETLALEKEREDPN</sequence>
<name>A0A699QDK0_TANCI</name>
<protein>
    <submittedName>
        <fullName evidence="1">Uncharacterized protein</fullName>
    </submittedName>
</protein>
<gene>
    <name evidence="1" type="ORF">Tci_841473</name>
</gene>
<organism evidence="1">
    <name type="scientific">Tanacetum cinerariifolium</name>
    <name type="common">Dalmatian daisy</name>
    <name type="synonym">Chrysanthemum cinerariifolium</name>
    <dbReference type="NCBI Taxonomy" id="118510"/>
    <lineage>
        <taxon>Eukaryota</taxon>
        <taxon>Viridiplantae</taxon>
        <taxon>Streptophyta</taxon>
        <taxon>Embryophyta</taxon>
        <taxon>Tracheophyta</taxon>
        <taxon>Spermatophyta</taxon>
        <taxon>Magnoliopsida</taxon>
        <taxon>eudicotyledons</taxon>
        <taxon>Gunneridae</taxon>
        <taxon>Pentapetalae</taxon>
        <taxon>asterids</taxon>
        <taxon>campanulids</taxon>
        <taxon>Asterales</taxon>
        <taxon>Asteraceae</taxon>
        <taxon>Asteroideae</taxon>
        <taxon>Anthemideae</taxon>
        <taxon>Anthemidinae</taxon>
        <taxon>Tanacetum</taxon>
    </lineage>
</organism>
<reference evidence="1" key="1">
    <citation type="journal article" date="2019" name="Sci. Rep.">
        <title>Draft genome of Tanacetum cinerariifolium, the natural source of mosquito coil.</title>
        <authorList>
            <person name="Yamashiro T."/>
            <person name="Shiraishi A."/>
            <person name="Satake H."/>
            <person name="Nakayama K."/>
        </authorList>
    </citation>
    <scope>NUCLEOTIDE SEQUENCE</scope>
</reference>
<accession>A0A699QDK0</accession>
<dbReference type="EMBL" id="BKCJ011024852">
    <property type="protein sequence ID" value="GFC69503.1"/>
    <property type="molecule type" value="Genomic_DNA"/>
</dbReference>
<evidence type="ECO:0000313" key="1">
    <source>
        <dbReference type="EMBL" id="GFC69503.1"/>
    </source>
</evidence>
<proteinExistence type="predicted"/>
<comment type="caution">
    <text evidence="1">The sequence shown here is derived from an EMBL/GenBank/DDBJ whole genome shotgun (WGS) entry which is preliminary data.</text>
</comment>